<feature type="compositionally biased region" description="Low complexity" evidence="1">
    <location>
        <begin position="148"/>
        <end position="157"/>
    </location>
</feature>
<sequence>SLPLHPDRINVKKADSEAQLSLEVCQASQALFCQHMADGGYRILQPGPIVPDELRGDIDLFEAHNLSRIANAVLSGALKHGDYLRGMGGATEFRKGPGMLLAPLAAAGLSADATFEFKPLSRALLDQGCSLEPGVFELAEADKGIPVSSAMAAPSGSAGAGLTGDSVGRRDRRREKKRKRDGEAEA</sequence>
<dbReference type="EMBL" id="GDKF01009520">
    <property type="protein sequence ID" value="JAT69102.1"/>
    <property type="molecule type" value="Transcribed_RNA"/>
</dbReference>
<protein>
    <submittedName>
        <fullName evidence="2">Uncharacterized protein</fullName>
    </submittedName>
</protein>
<organism evidence="2">
    <name type="scientific">Auxenochlorella protothecoides</name>
    <name type="common">Green microalga</name>
    <name type="synonym">Chlorella protothecoides</name>
    <dbReference type="NCBI Taxonomy" id="3075"/>
    <lineage>
        <taxon>Eukaryota</taxon>
        <taxon>Viridiplantae</taxon>
        <taxon>Chlorophyta</taxon>
        <taxon>core chlorophytes</taxon>
        <taxon>Trebouxiophyceae</taxon>
        <taxon>Chlorellales</taxon>
        <taxon>Chlorellaceae</taxon>
        <taxon>Auxenochlorella</taxon>
    </lineage>
</organism>
<evidence type="ECO:0000256" key="1">
    <source>
        <dbReference type="SAM" id="MobiDB-lite"/>
    </source>
</evidence>
<feature type="non-terminal residue" evidence="2">
    <location>
        <position position="1"/>
    </location>
</feature>
<gene>
    <name evidence="2" type="ORF">g.8377</name>
</gene>
<feature type="region of interest" description="Disordered" evidence="1">
    <location>
        <begin position="148"/>
        <end position="186"/>
    </location>
</feature>
<dbReference type="AlphaFoldDB" id="A0A1D1ZQ43"/>
<proteinExistence type="predicted"/>
<evidence type="ECO:0000313" key="2">
    <source>
        <dbReference type="EMBL" id="JAT69102.1"/>
    </source>
</evidence>
<feature type="compositionally biased region" description="Basic residues" evidence="1">
    <location>
        <begin position="170"/>
        <end position="179"/>
    </location>
</feature>
<reference evidence="2" key="1">
    <citation type="submission" date="2015-08" db="EMBL/GenBank/DDBJ databases">
        <authorList>
            <person name="Babu N.S."/>
            <person name="Beckwith C.J."/>
            <person name="Beseler K.G."/>
            <person name="Brison A."/>
            <person name="Carone J.V."/>
            <person name="Caskin T.P."/>
            <person name="Diamond M."/>
            <person name="Durham M.E."/>
            <person name="Foxe J.M."/>
            <person name="Go M."/>
            <person name="Henderson B.A."/>
            <person name="Jones I.B."/>
            <person name="McGettigan J.A."/>
            <person name="Micheletti S.J."/>
            <person name="Nasrallah M.E."/>
            <person name="Ortiz D."/>
            <person name="Piller C.R."/>
            <person name="Privatt S.R."/>
            <person name="Schneider S.L."/>
            <person name="Sharp S."/>
            <person name="Smith T.C."/>
            <person name="Stanton J.D."/>
            <person name="Ullery H.E."/>
            <person name="Wilson R.J."/>
            <person name="Serrano M.G."/>
            <person name="Buck G."/>
            <person name="Lee V."/>
            <person name="Wang Y."/>
            <person name="Carvalho R."/>
            <person name="Voegtly L."/>
            <person name="Shi R."/>
            <person name="Duckworth R."/>
            <person name="Johnson A."/>
            <person name="Loviza R."/>
            <person name="Walstead R."/>
            <person name="Shah Z."/>
            <person name="Kiflezghi M."/>
            <person name="Wade K."/>
            <person name="Ball S.L."/>
            <person name="Bradley K.W."/>
            <person name="Asai D.J."/>
            <person name="Bowman C.A."/>
            <person name="Russell D.A."/>
            <person name="Pope W.H."/>
            <person name="Jacobs-Sera D."/>
            <person name="Hendrix R.W."/>
            <person name="Hatfull G.F."/>
        </authorList>
    </citation>
    <scope>NUCLEOTIDE SEQUENCE</scope>
</reference>
<name>A0A1D1ZQ43_AUXPR</name>
<accession>A0A1D1ZQ43</accession>